<dbReference type="STRING" id="237631.A0A0D1CQY0"/>
<evidence type="ECO:0000256" key="2">
    <source>
        <dbReference type="ARBA" id="ARBA00005676"/>
    </source>
</evidence>
<evidence type="ECO:0000256" key="10">
    <source>
        <dbReference type="ARBA" id="ARBA00048336"/>
    </source>
</evidence>
<feature type="compositionally biased region" description="Low complexity" evidence="13">
    <location>
        <begin position="350"/>
        <end position="368"/>
    </location>
</feature>
<comment type="catalytic activity">
    <reaction evidence="9 12">
        <text>O-phospho-L-seryl-[protein] + H2O = L-seryl-[protein] + phosphate</text>
        <dbReference type="Rhea" id="RHEA:20629"/>
        <dbReference type="Rhea" id="RHEA-COMP:9863"/>
        <dbReference type="Rhea" id="RHEA-COMP:11604"/>
        <dbReference type="ChEBI" id="CHEBI:15377"/>
        <dbReference type="ChEBI" id="CHEBI:29999"/>
        <dbReference type="ChEBI" id="CHEBI:43474"/>
        <dbReference type="ChEBI" id="CHEBI:83421"/>
        <dbReference type="EC" id="3.1.3.16"/>
    </reaction>
</comment>
<dbReference type="GO" id="GO:0005737">
    <property type="term" value="C:cytoplasm"/>
    <property type="evidence" value="ECO:0000318"/>
    <property type="project" value="GO_Central"/>
</dbReference>
<keyword evidence="3 12" id="KW-0479">Metal-binding</keyword>
<protein>
    <recommendedName>
        <fullName evidence="12">RNA polymerase II subunit B1 CTD phosphatase RPAP2 homolog</fullName>
        <ecNumber evidence="12">3.1.3.16</ecNumber>
    </recommendedName>
</protein>
<evidence type="ECO:0000256" key="9">
    <source>
        <dbReference type="ARBA" id="ARBA00047761"/>
    </source>
</evidence>
<dbReference type="Proteomes" id="UP000000561">
    <property type="component" value="Chromosome 7"/>
</dbReference>
<evidence type="ECO:0000313" key="16">
    <source>
        <dbReference type="Proteomes" id="UP000000561"/>
    </source>
</evidence>
<dbReference type="InterPro" id="IPR038534">
    <property type="entry name" value="Rtr1/RPAP2_sf"/>
</dbReference>
<evidence type="ECO:0000256" key="12">
    <source>
        <dbReference type="RuleBase" id="RU367080"/>
    </source>
</evidence>
<feature type="compositionally biased region" description="Basic and acidic residues" evidence="13">
    <location>
        <begin position="391"/>
        <end position="408"/>
    </location>
</feature>
<keyword evidence="7 12" id="KW-0904">Protein phosphatase</keyword>
<evidence type="ECO:0000256" key="5">
    <source>
        <dbReference type="ARBA" id="ARBA00022801"/>
    </source>
</evidence>
<keyword evidence="16" id="KW-1185">Reference proteome</keyword>
<dbReference type="GO" id="GO:0005634">
    <property type="term" value="C:nucleus"/>
    <property type="evidence" value="ECO:0000318"/>
    <property type="project" value="GO_Central"/>
</dbReference>
<dbReference type="GeneID" id="23566378"/>
<gene>
    <name evidence="15" type="ORF">UMAG_10333</name>
</gene>
<dbReference type="AlphaFoldDB" id="A0A0D1CQY0"/>
<dbReference type="EC" id="3.1.3.16" evidence="12"/>
<name>A0A0D1CQY0_MYCMD</name>
<dbReference type="EMBL" id="CM003146">
    <property type="protein sequence ID" value="KIS68973.1"/>
    <property type="molecule type" value="Genomic_DNA"/>
</dbReference>
<comment type="function">
    <text evidence="12">Putative RNA polymerase II subunit B1 C-terminal domain (CTD) phosphatase involved in RNA polymerase II transcription regulation.</text>
</comment>
<feature type="compositionally biased region" description="Basic and acidic residues" evidence="13">
    <location>
        <begin position="442"/>
        <end position="461"/>
    </location>
</feature>
<sequence>MVTRLPRKQQSGAAGDVVQDAAWNSTDLRKAPRDMNRIPGSTASMTVQERKKDARASTDSSTSSAAWSSQLATSSTLRGKTAIQAMQPFLDSSTTSSSPIQPTDIQLLTKSILSNQERQRVILYYQEQLIHSEPSLSELKKSLLFLSSSSWGQILEERKLAEKCSYPRCSNASPSRSGATNGRFRINLRNKSVKAIQDLDLGEAGNTWDDLKEMFCSKKCYARSEWILRWVLGECEIGLEKRDAQDRGARGGGGVLGGKWQKLTSQGGYEQVELLEDIERESGLKLEAGEMFVDRVLDSEPLKQEVAAKTMRQGALEPQSTGAACQVTNLLQDLTIVERRKDSTCATPGASACTNSTNSTASHTSQSTPTSKTAYDVDVPNTLGSRFTRNCTDKDERTDDDTHPSFEQRQREISHILRYASLAKASRLVLDRGMDSTSGAVDDAHLSVDTRDRSDDQEHTPVLDAQAAAERAHLRRIMDDALDVRRDQRELGLLD</sequence>
<feature type="region of interest" description="Disordered" evidence="13">
    <location>
        <begin position="435"/>
        <end position="461"/>
    </location>
</feature>
<keyword evidence="4 12" id="KW-0863">Zinc-finger</keyword>
<organism evidence="15 16">
    <name type="scientific">Mycosarcoma maydis</name>
    <name type="common">Corn smut fungus</name>
    <name type="synonym">Ustilago maydis</name>
    <dbReference type="NCBI Taxonomy" id="5270"/>
    <lineage>
        <taxon>Eukaryota</taxon>
        <taxon>Fungi</taxon>
        <taxon>Dikarya</taxon>
        <taxon>Basidiomycota</taxon>
        <taxon>Ustilaginomycotina</taxon>
        <taxon>Ustilaginomycetes</taxon>
        <taxon>Ustilaginales</taxon>
        <taxon>Ustilaginaceae</taxon>
        <taxon>Mycosarcoma</taxon>
    </lineage>
</organism>
<feature type="compositionally biased region" description="Basic and acidic residues" evidence="13">
    <location>
        <begin position="27"/>
        <end position="36"/>
    </location>
</feature>
<evidence type="ECO:0000256" key="11">
    <source>
        <dbReference type="PROSITE-ProRule" id="PRU00812"/>
    </source>
</evidence>
<reference evidence="15 16" key="1">
    <citation type="journal article" date="2006" name="Nature">
        <title>Insights from the genome of the biotrophic fungal plant pathogen Ustilago maydis.</title>
        <authorList>
            <person name="Kamper J."/>
            <person name="Kahmann R."/>
            <person name="Bolker M."/>
            <person name="Ma L.J."/>
            <person name="Brefort T."/>
            <person name="Saville B.J."/>
            <person name="Banuett F."/>
            <person name="Kronstad J.W."/>
            <person name="Gold S.E."/>
            <person name="Muller O."/>
            <person name="Perlin M.H."/>
            <person name="Wosten H.A."/>
            <person name="de Vries R."/>
            <person name="Ruiz-Herrera J."/>
            <person name="Reynaga-Pena C.G."/>
            <person name="Snetselaar K."/>
            <person name="McCann M."/>
            <person name="Perez-Martin J."/>
            <person name="Feldbrugge M."/>
            <person name="Basse C.W."/>
            <person name="Steinberg G."/>
            <person name="Ibeas J.I."/>
            <person name="Holloman W."/>
            <person name="Guzman P."/>
            <person name="Farman M."/>
            <person name="Stajich J.E."/>
            <person name="Sentandreu R."/>
            <person name="Gonzalez-Prieto J.M."/>
            <person name="Kennell J.C."/>
            <person name="Molina L."/>
            <person name="Schirawski J."/>
            <person name="Mendoza-Mendoza A."/>
            <person name="Greilinger D."/>
            <person name="Munch K."/>
            <person name="Rossel N."/>
            <person name="Scherer M."/>
            <person name="Vranes M."/>
            <person name="Ladendorf O."/>
            <person name="Vincon V."/>
            <person name="Fuchs U."/>
            <person name="Sandrock B."/>
            <person name="Meng S."/>
            <person name="Ho E.C."/>
            <person name="Cahill M.J."/>
            <person name="Boyce K.J."/>
            <person name="Klose J."/>
            <person name="Klosterman S.J."/>
            <person name="Deelstra H.J."/>
            <person name="Ortiz-Castellanos L."/>
            <person name="Li W."/>
            <person name="Sanchez-Alonso P."/>
            <person name="Schreier P.H."/>
            <person name="Hauser-Hahn I."/>
            <person name="Vaupel M."/>
            <person name="Koopmann E."/>
            <person name="Friedrich G."/>
            <person name="Voss H."/>
            <person name="Schluter T."/>
            <person name="Margolis J."/>
            <person name="Platt D."/>
            <person name="Swimmer C."/>
            <person name="Gnirke A."/>
            <person name="Chen F."/>
            <person name="Vysotskaia V."/>
            <person name="Mannhaupt G."/>
            <person name="Guldener U."/>
            <person name="Munsterkotter M."/>
            <person name="Haase D."/>
            <person name="Oesterheld M."/>
            <person name="Mewes H.W."/>
            <person name="Mauceli E.W."/>
            <person name="DeCaprio D."/>
            <person name="Wade C.M."/>
            <person name="Butler J."/>
            <person name="Young S."/>
            <person name="Jaffe D.B."/>
            <person name="Calvo S."/>
            <person name="Nusbaum C."/>
            <person name="Galagan J."/>
            <person name="Birren B.W."/>
        </authorList>
    </citation>
    <scope>NUCLEOTIDE SEQUENCE [LARGE SCALE GENOMIC DNA]</scope>
    <source>
        <strain evidence="16">DSM 14603 / FGSC 9021 / UM521</strain>
    </source>
</reference>
<feature type="region of interest" description="Disordered" evidence="13">
    <location>
        <begin position="1"/>
        <end position="69"/>
    </location>
</feature>
<evidence type="ECO:0000313" key="15">
    <source>
        <dbReference type="EMBL" id="KIS68973.1"/>
    </source>
</evidence>
<evidence type="ECO:0000259" key="14">
    <source>
        <dbReference type="PROSITE" id="PS51479"/>
    </source>
</evidence>
<comment type="subcellular location">
    <subcellularLocation>
        <location evidence="1 12">Nucleus</location>
    </subcellularLocation>
</comment>
<comment type="catalytic activity">
    <reaction evidence="10 12">
        <text>O-phospho-L-threonyl-[protein] + H2O = L-threonyl-[protein] + phosphate</text>
        <dbReference type="Rhea" id="RHEA:47004"/>
        <dbReference type="Rhea" id="RHEA-COMP:11060"/>
        <dbReference type="Rhea" id="RHEA-COMP:11605"/>
        <dbReference type="ChEBI" id="CHEBI:15377"/>
        <dbReference type="ChEBI" id="CHEBI:30013"/>
        <dbReference type="ChEBI" id="CHEBI:43474"/>
        <dbReference type="ChEBI" id="CHEBI:61977"/>
        <dbReference type="EC" id="3.1.3.16"/>
    </reaction>
</comment>
<dbReference type="InParanoid" id="A0A0D1CQY0"/>
<dbReference type="OrthoDB" id="2554538at2759"/>
<dbReference type="GO" id="GO:0008420">
    <property type="term" value="F:RNA polymerase II CTD heptapeptide repeat phosphatase activity"/>
    <property type="evidence" value="ECO:0000318"/>
    <property type="project" value="GO_Central"/>
</dbReference>
<evidence type="ECO:0000256" key="4">
    <source>
        <dbReference type="ARBA" id="ARBA00022771"/>
    </source>
</evidence>
<dbReference type="PANTHER" id="PTHR14732">
    <property type="entry name" value="RNA POLYMERASE II SUBUNIT B1 CTD PHOSPHATASE RPAP2-RELATED"/>
    <property type="match status" value="1"/>
</dbReference>
<evidence type="ECO:0000256" key="7">
    <source>
        <dbReference type="ARBA" id="ARBA00022912"/>
    </source>
</evidence>
<evidence type="ECO:0000256" key="8">
    <source>
        <dbReference type="ARBA" id="ARBA00023242"/>
    </source>
</evidence>
<evidence type="ECO:0000256" key="6">
    <source>
        <dbReference type="ARBA" id="ARBA00022833"/>
    </source>
</evidence>
<proteinExistence type="inferred from homology"/>
<dbReference type="Pfam" id="PF04181">
    <property type="entry name" value="RPAP2_Rtr1"/>
    <property type="match status" value="1"/>
</dbReference>
<dbReference type="Gene3D" id="1.25.40.820">
    <property type="match status" value="1"/>
</dbReference>
<dbReference type="PROSITE" id="PS51479">
    <property type="entry name" value="ZF_RTR1"/>
    <property type="match status" value="1"/>
</dbReference>
<evidence type="ECO:0000256" key="13">
    <source>
        <dbReference type="SAM" id="MobiDB-lite"/>
    </source>
</evidence>
<dbReference type="KEGG" id="uma:UMAG_10333"/>
<comment type="similarity">
    <text evidence="2 11 12">Belongs to the RPAP2 family.</text>
</comment>
<evidence type="ECO:0000256" key="3">
    <source>
        <dbReference type="ARBA" id="ARBA00022723"/>
    </source>
</evidence>
<keyword evidence="8 12" id="KW-0539">Nucleus</keyword>
<dbReference type="GO" id="GO:0043175">
    <property type="term" value="F:RNA polymerase core enzyme binding"/>
    <property type="evidence" value="ECO:0007669"/>
    <property type="project" value="UniProtKB-UniRule"/>
</dbReference>
<dbReference type="InterPro" id="IPR007308">
    <property type="entry name" value="Rtr1/RPAP2_dom"/>
</dbReference>
<evidence type="ECO:0000256" key="1">
    <source>
        <dbReference type="ARBA" id="ARBA00004123"/>
    </source>
</evidence>
<keyword evidence="5 12" id="KW-0378">Hydrolase</keyword>
<dbReference type="InterPro" id="IPR039693">
    <property type="entry name" value="Rtr1/RPAP2"/>
</dbReference>
<feature type="domain" description="RTR1-type" evidence="14">
    <location>
        <begin position="141"/>
        <end position="243"/>
    </location>
</feature>
<accession>A0A0D1CQY0</accession>
<feature type="compositionally biased region" description="Low complexity" evidence="13">
    <location>
        <begin position="57"/>
        <end position="69"/>
    </location>
</feature>
<dbReference type="PANTHER" id="PTHR14732:SF0">
    <property type="entry name" value="RNA POLYMERASE II SUBUNIT B1 CTD PHOSPHATASE RPAP2-RELATED"/>
    <property type="match status" value="1"/>
</dbReference>
<dbReference type="GO" id="GO:0008270">
    <property type="term" value="F:zinc ion binding"/>
    <property type="evidence" value="ECO:0007669"/>
    <property type="project" value="UniProtKB-KW"/>
</dbReference>
<dbReference type="VEuPathDB" id="FungiDB:UMAG_10333"/>
<keyword evidence="6 12" id="KW-0862">Zinc</keyword>
<feature type="region of interest" description="Disordered" evidence="13">
    <location>
        <begin position="345"/>
        <end position="408"/>
    </location>
</feature>
<dbReference type="RefSeq" id="XP_011389490.1">
    <property type="nucleotide sequence ID" value="XM_011391188.1"/>
</dbReference>